<dbReference type="InterPro" id="IPR029151">
    <property type="entry name" value="Sensor-like_sf"/>
</dbReference>
<dbReference type="SUPFAM" id="SSF103190">
    <property type="entry name" value="Sensory domain-like"/>
    <property type="match status" value="1"/>
</dbReference>
<evidence type="ECO:0000259" key="16">
    <source>
        <dbReference type="PROSITE" id="PS50234"/>
    </source>
</evidence>
<evidence type="ECO:0000256" key="2">
    <source>
        <dbReference type="ARBA" id="ARBA00022448"/>
    </source>
</evidence>
<evidence type="ECO:0000256" key="14">
    <source>
        <dbReference type="SAM" id="MobiDB-lite"/>
    </source>
</evidence>
<feature type="compositionally biased region" description="Polar residues" evidence="14">
    <location>
        <begin position="135"/>
        <end position="153"/>
    </location>
</feature>
<evidence type="ECO:0000256" key="3">
    <source>
        <dbReference type="ARBA" id="ARBA00022568"/>
    </source>
</evidence>
<feature type="domain" description="VWFA" evidence="16">
    <location>
        <begin position="258"/>
        <end position="462"/>
    </location>
</feature>
<evidence type="ECO:0000256" key="8">
    <source>
        <dbReference type="ARBA" id="ARBA00022882"/>
    </source>
</evidence>
<protein>
    <recommendedName>
        <fullName evidence="16">VWFA domain-containing protein</fullName>
    </recommendedName>
</protein>
<dbReference type="PANTHER" id="PTHR10166:SF43">
    <property type="entry name" value="VWA N-TERMINAL DOMAIN-CONTAINING PROTEIN"/>
    <property type="match status" value="1"/>
</dbReference>
<keyword evidence="8" id="KW-0851">Voltage-gated channel</keyword>
<dbReference type="Gene3D" id="3.40.50.410">
    <property type="entry name" value="von Willebrand factor, type A domain"/>
    <property type="match status" value="1"/>
</dbReference>
<dbReference type="Proteomes" id="UP001626550">
    <property type="component" value="Unassembled WGS sequence"/>
</dbReference>
<accession>A0ABD2QGP2</accession>
<gene>
    <name evidence="17" type="ORF">Ciccas_002628</name>
</gene>
<evidence type="ECO:0000256" key="6">
    <source>
        <dbReference type="ARBA" id="ARBA00022729"/>
    </source>
</evidence>
<dbReference type="AlphaFoldDB" id="A0ABD2QGP2"/>
<comment type="caution">
    <text evidence="17">The sequence shown here is derived from an EMBL/GenBank/DDBJ whole genome shotgun (WGS) entry which is preliminary data.</text>
</comment>
<keyword evidence="4" id="KW-0107">Calcium channel</keyword>
<keyword evidence="13" id="KW-0407">Ion channel</keyword>
<keyword evidence="6 15" id="KW-0732">Signal</keyword>
<keyword evidence="9" id="KW-1133">Transmembrane helix</keyword>
<feature type="chain" id="PRO_5044779471" description="VWFA domain-containing protein" evidence="15">
    <location>
        <begin position="22"/>
        <end position="1197"/>
    </location>
</feature>
<evidence type="ECO:0000313" key="17">
    <source>
        <dbReference type="EMBL" id="KAL3318708.1"/>
    </source>
</evidence>
<dbReference type="SUPFAM" id="SSF53300">
    <property type="entry name" value="vWA-like"/>
    <property type="match status" value="1"/>
</dbReference>
<keyword evidence="3" id="KW-0109">Calcium transport</keyword>
<keyword evidence="18" id="KW-1185">Reference proteome</keyword>
<dbReference type="InterPro" id="IPR036465">
    <property type="entry name" value="vWFA_dom_sf"/>
</dbReference>
<dbReference type="EMBL" id="JBJKFK010000212">
    <property type="protein sequence ID" value="KAL3318708.1"/>
    <property type="molecule type" value="Genomic_DNA"/>
</dbReference>
<evidence type="ECO:0000256" key="4">
    <source>
        <dbReference type="ARBA" id="ARBA00022673"/>
    </source>
</evidence>
<feature type="region of interest" description="Disordered" evidence="14">
    <location>
        <begin position="134"/>
        <end position="153"/>
    </location>
</feature>
<evidence type="ECO:0000256" key="12">
    <source>
        <dbReference type="ARBA" id="ARBA00023180"/>
    </source>
</evidence>
<evidence type="ECO:0000256" key="9">
    <source>
        <dbReference type="ARBA" id="ARBA00022989"/>
    </source>
</evidence>
<dbReference type="SMART" id="SM00327">
    <property type="entry name" value="VWA"/>
    <property type="match status" value="1"/>
</dbReference>
<dbReference type="Pfam" id="PF22673">
    <property type="entry name" value="MCP-like_PDC_1"/>
    <property type="match status" value="1"/>
</dbReference>
<dbReference type="GO" id="GO:0034702">
    <property type="term" value="C:monoatomic ion channel complex"/>
    <property type="evidence" value="ECO:0007669"/>
    <property type="project" value="UniProtKB-KW"/>
</dbReference>
<dbReference type="InterPro" id="IPR002035">
    <property type="entry name" value="VWF_A"/>
</dbReference>
<evidence type="ECO:0000256" key="7">
    <source>
        <dbReference type="ARBA" id="ARBA00022837"/>
    </source>
</evidence>
<keyword evidence="11" id="KW-0472">Membrane</keyword>
<evidence type="ECO:0000256" key="1">
    <source>
        <dbReference type="ARBA" id="ARBA00004479"/>
    </source>
</evidence>
<comment type="subcellular location">
    <subcellularLocation>
        <location evidence="1">Membrane</location>
        <topology evidence="1">Single-pass type I membrane protein</topology>
    </subcellularLocation>
</comment>
<evidence type="ECO:0000256" key="13">
    <source>
        <dbReference type="ARBA" id="ARBA00023303"/>
    </source>
</evidence>
<keyword evidence="12" id="KW-0325">Glycoprotein</keyword>
<name>A0ABD2QGP2_9PLAT</name>
<dbReference type="PANTHER" id="PTHR10166">
    <property type="entry name" value="VOLTAGE-DEPENDENT CALCIUM CHANNEL SUBUNIT ALPHA-2/DELTA-RELATED"/>
    <property type="match status" value="1"/>
</dbReference>
<reference evidence="17 18" key="1">
    <citation type="submission" date="2024-11" db="EMBL/GenBank/DDBJ databases">
        <title>Adaptive evolution of stress response genes in parasites aligns with host niche diversity.</title>
        <authorList>
            <person name="Hahn C."/>
            <person name="Resl P."/>
        </authorList>
    </citation>
    <scope>NUCLEOTIDE SEQUENCE [LARGE SCALE GENOMIC DNA]</scope>
    <source>
        <strain evidence="17">EGGRZ-B1_66</strain>
        <tissue evidence="17">Body</tissue>
    </source>
</reference>
<evidence type="ECO:0000256" key="11">
    <source>
        <dbReference type="ARBA" id="ARBA00023136"/>
    </source>
</evidence>
<sequence length="1197" mass="136702">MFFYVILLALLVLPGERFSLSEKNTDSNLFDEVITEPVLNSNLEAHVFNWADMIENYIKNLAHNGIRRDVTQTLFDKAKYILNKKDGHLVVHKLSERLTEYFKRRKNAAHAIAHEAQIRYDRYIKEQHFSRDDGISNTKYADSNSPSSLPKTSQNSYFKQKICQWKSTIKIADEVPRKNNVTIQSVDWTYLLESTMLKNHNDAEANREQLRWQYFGTKTGVLRLFPGREWSSNFIGFYDDYDPRTRPWYITATSEPKDVVIVLDCSASMGNTKFGIAKAVANTILNTLTKRDYLNVVCARESAWDDVGKWHHYKPEVLSCQENRLVPATSVFRKDLRSKINDLKPGGTSEFKKGFEKAFNLLKSKTRTQCHSILIFVTDGKDTDGDKVRCGPGYYTRSDVFEKVKELNAITQPPAKIFSYVIMDNHTETLPGKLACDNNGSFTKLTSGQNLISNLHQYYDYLAKSSPNLKKGVWTAPYLDNNGLGVMVTHAVPAFSKVNGFLIGVAGVDLTLNEMDMILMRYLWGSVTGFVIDKEYRTIFHPLMQQGTKLLDDPSFIKIHSLEQDQAGKPMEFSWVAGNMSAGNTGSTHIENGRRGMPKGDYRAGIKYDVMPLDYYYAPIKDSDYSVAFVLAKTDMVYRELEEPENWDSENKSYYNLLIEYKSNEVMQKYPKVFDLLEVKTEEKKYKGLRVSHKYSSIFFSPQCYCDPNEYIFDDNLAKKTLNAHEYMNKLGNMRGDKGCDEGSQYEKGTRAYVLVTHPIEKFWRDRDPELVKNVMWTYVGMRSGVFRTYPGHRSVRDYDPSQRPWYRRTVTSPNKISITTPYMDSAGSGKILTFSQAIFEGMDIGDQSKCQNKEAVLQGGCLCQRNEECMSGSCYVSEAEGPHKNELRCATERIEAITSLDHGYDTFHDKIFELMKAKLSNGEDRDCEAEYKCTPLDSKNMDDQGVKRKCKTKCYLFDNRANVIVDSNFRDVTALDEVKYKGVSLGSAQGEIMLELIYKHKFFERGESIDFQGVCSFTKSEPMVTMNGIPVTPEDTDNYAKTNRLIPKFENSYGCIQDIVSFLANDTKLGNSRMLVGKIYGACISGIYYLTSLKGTNLFLLVIENWQEEVDRKYAFDNFNCRINEKVVASGAHRIINGTCAHNDTEAITLKEKKMCPVLEPVQLDCRYNGAIIIESAFSMTILPVFIALCNSWFAQ</sequence>
<feature type="signal peptide" evidence="15">
    <location>
        <begin position="1"/>
        <end position="21"/>
    </location>
</feature>
<dbReference type="InterPro" id="IPR051173">
    <property type="entry name" value="Ca_channel_alpha-2/delta"/>
</dbReference>
<dbReference type="Pfam" id="PF13519">
    <property type="entry name" value="VWA_2"/>
    <property type="match status" value="1"/>
</dbReference>
<evidence type="ECO:0000256" key="15">
    <source>
        <dbReference type="SAM" id="SignalP"/>
    </source>
</evidence>
<evidence type="ECO:0000256" key="5">
    <source>
        <dbReference type="ARBA" id="ARBA00022692"/>
    </source>
</evidence>
<evidence type="ECO:0000313" key="18">
    <source>
        <dbReference type="Proteomes" id="UP001626550"/>
    </source>
</evidence>
<evidence type="ECO:0000256" key="10">
    <source>
        <dbReference type="ARBA" id="ARBA00023065"/>
    </source>
</evidence>
<dbReference type="InterPro" id="IPR013608">
    <property type="entry name" value="VWA_N"/>
</dbReference>
<proteinExistence type="predicted"/>
<keyword evidence="7" id="KW-0106">Calcium</keyword>
<keyword evidence="5" id="KW-0812">Transmembrane</keyword>
<dbReference type="Gene3D" id="3.30.450.20">
    <property type="entry name" value="PAS domain"/>
    <property type="match status" value="2"/>
</dbReference>
<organism evidence="17 18">
    <name type="scientific">Cichlidogyrus casuarinus</name>
    <dbReference type="NCBI Taxonomy" id="1844966"/>
    <lineage>
        <taxon>Eukaryota</taxon>
        <taxon>Metazoa</taxon>
        <taxon>Spiralia</taxon>
        <taxon>Lophotrochozoa</taxon>
        <taxon>Platyhelminthes</taxon>
        <taxon>Monogenea</taxon>
        <taxon>Monopisthocotylea</taxon>
        <taxon>Dactylogyridea</taxon>
        <taxon>Ancyrocephalidae</taxon>
        <taxon>Cichlidogyrus</taxon>
    </lineage>
</organism>
<dbReference type="GO" id="GO:0005262">
    <property type="term" value="F:calcium channel activity"/>
    <property type="evidence" value="ECO:0007669"/>
    <property type="project" value="UniProtKB-KW"/>
</dbReference>
<dbReference type="Pfam" id="PF08399">
    <property type="entry name" value="VWA_N"/>
    <property type="match status" value="1"/>
</dbReference>
<keyword evidence="2" id="KW-0813">Transport</keyword>
<dbReference type="PROSITE" id="PS50234">
    <property type="entry name" value="VWFA"/>
    <property type="match status" value="1"/>
</dbReference>
<keyword evidence="10" id="KW-0406">Ion transport</keyword>